<proteinExistence type="predicted"/>
<dbReference type="EMBL" id="SLUP01000016">
    <property type="protein sequence ID" value="TCL62128.1"/>
    <property type="molecule type" value="Genomic_DNA"/>
</dbReference>
<comment type="caution">
    <text evidence="1">The sequence shown here is derived from an EMBL/GenBank/DDBJ whole genome shotgun (WGS) entry which is preliminary data.</text>
</comment>
<organism evidence="1 2">
    <name type="scientific">Mariniflexile fucanivorans</name>
    <dbReference type="NCBI Taxonomy" id="264023"/>
    <lineage>
        <taxon>Bacteria</taxon>
        <taxon>Pseudomonadati</taxon>
        <taxon>Bacteroidota</taxon>
        <taxon>Flavobacteriia</taxon>
        <taxon>Flavobacteriales</taxon>
        <taxon>Flavobacteriaceae</taxon>
        <taxon>Mariniflexile</taxon>
    </lineage>
</organism>
<sequence length="50" mass="5587">MDKENYSALLNNISKQLNGLCYQTAIVLLDELKANLPGRAIVQQAPEKTR</sequence>
<name>A0A4R1R924_9FLAO</name>
<reference evidence="1 2" key="1">
    <citation type="submission" date="2019-03" db="EMBL/GenBank/DDBJ databases">
        <title>Genomic Encyclopedia of Type Strains, Phase IV (KMG-IV): sequencing the most valuable type-strain genomes for metagenomic binning, comparative biology and taxonomic classification.</title>
        <authorList>
            <person name="Goeker M."/>
        </authorList>
    </citation>
    <scope>NUCLEOTIDE SEQUENCE [LARGE SCALE GENOMIC DNA]</scope>
    <source>
        <strain evidence="1 2">DSM 18792</strain>
    </source>
</reference>
<keyword evidence="2" id="KW-1185">Reference proteome</keyword>
<dbReference type="Proteomes" id="UP000295455">
    <property type="component" value="Unassembled WGS sequence"/>
</dbReference>
<gene>
    <name evidence="1" type="ORF">EV196_1162</name>
</gene>
<accession>A0A4R1R924</accession>
<evidence type="ECO:0000313" key="2">
    <source>
        <dbReference type="Proteomes" id="UP000295455"/>
    </source>
</evidence>
<protein>
    <submittedName>
        <fullName evidence="1">Uncharacterized protein</fullName>
    </submittedName>
</protein>
<evidence type="ECO:0000313" key="1">
    <source>
        <dbReference type="EMBL" id="TCL62128.1"/>
    </source>
</evidence>
<dbReference type="AlphaFoldDB" id="A0A4R1R924"/>
<dbReference type="RefSeq" id="WP_165876214.1">
    <property type="nucleotide sequence ID" value="NZ_OX156936.1"/>
</dbReference>